<keyword evidence="6" id="KW-0602">Photosynthesis</keyword>
<comment type="caution">
    <text evidence="7">The sequence shown here is derived from an EMBL/GenBank/DDBJ whole genome shotgun (WGS) entry which is preliminary data.</text>
</comment>
<dbReference type="RefSeq" id="WP_073551525.1">
    <property type="nucleotide sequence ID" value="NZ_CAWMVK010000019.1"/>
</dbReference>
<dbReference type="InterPro" id="IPR012128">
    <property type="entry name" value="Phycobilisome_asu/bsu"/>
</dbReference>
<dbReference type="SUPFAM" id="SSF46458">
    <property type="entry name" value="Globin-like"/>
    <property type="match status" value="1"/>
</dbReference>
<dbReference type="GO" id="GO:0030089">
    <property type="term" value="C:phycobilisome"/>
    <property type="evidence" value="ECO:0007669"/>
    <property type="project" value="UniProtKB-KW"/>
</dbReference>
<keyword evidence="6" id="KW-0472">Membrane</keyword>
<dbReference type="Proteomes" id="UP000185984">
    <property type="component" value="Unassembled WGS sequence"/>
</dbReference>
<evidence type="ECO:0000313" key="7">
    <source>
        <dbReference type="EMBL" id="OKH21520.1"/>
    </source>
</evidence>
<dbReference type="GO" id="GO:0031676">
    <property type="term" value="C:plasma membrane-derived thylakoid membrane"/>
    <property type="evidence" value="ECO:0007669"/>
    <property type="project" value="UniProtKB-SubCell"/>
</dbReference>
<keyword evidence="6" id="KW-0042">Antenna complex</keyword>
<keyword evidence="8" id="KW-1185">Reference proteome</keyword>
<keyword evidence="6" id="KW-0813">Transport</keyword>
<dbReference type="STRING" id="247279.NIES1031_21700"/>
<evidence type="ECO:0000256" key="1">
    <source>
        <dbReference type="ARBA" id="ARBA00008182"/>
    </source>
</evidence>
<proteinExistence type="inferred from homology"/>
<dbReference type="Pfam" id="PF00502">
    <property type="entry name" value="Phycobilisome"/>
    <property type="match status" value="1"/>
</dbReference>
<accession>A0A1U7HD63</accession>
<keyword evidence="6" id="KW-0793">Thylakoid</keyword>
<organism evidence="7 8">
    <name type="scientific">Chroogloeocystis siderophila 5.2 s.c.1</name>
    <dbReference type="NCBI Taxonomy" id="247279"/>
    <lineage>
        <taxon>Bacteria</taxon>
        <taxon>Bacillati</taxon>
        <taxon>Cyanobacteriota</taxon>
        <taxon>Cyanophyceae</taxon>
        <taxon>Oscillatoriophycideae</taxon>
        <taxon>Chroococcales</taxon>
        <taxon>Chroococcaceae</taxon>
        <taxon>Chroogloeocystis</taxon>
    </lineage>
</organism>
<keyword evidence="6" id="KW-0249">Electron transport</keyword>
<dbReference type="GO" id="GO:0015979">
    <property type="term" value="P:photosynthesis"/>
    <property type="evidence" value="ECO:0007669"/>
    <property type="project" value="UniProtKB-KW"/>
</dbReference>
<dbReference type="PANTHER" id="PTHR34011">
    <property type="entry name" value="PHYCOBILISOME 32.1 KDA LINKER POLYPEPTIDE, PHYCOCYANIN-ASSOCIATED, ROD 2-RELATED"/>
    <property type="match status" value="1"/>
</dbReference>
<keyword evidence="2 6" id="KW-0157">Chromophore</keyword>
<dbReference type="InterPro" id="IPR038719">
    <property type="entry name" value="Phycobilisome_asu/bsu_sf"/>
</dbReference>
<keyword evidence="3 6" id="KW-0089">Bile pigment</keyword>
<keyword evidence="6" id="KW-0605">Phycobilisome</keyword>
<dbReference type="AlphaFoldDB" id="A0A1U7HD63"/>
<feature type="modified residue" description="N4-methylasparagine" evidence="5">
    <location>
        <position position="71"/>
    </location>
</feature>
<protein>
    <submittedName>
        <fullName evidence="7">Allophycocyanin subunit beta</fullName>
    </submittedName>
</protein>
<comment type="similarity">
    <text evidence="1 6">Belongs to the phycobiliprotein family.</text>
</comment>
<name>A0A1U7HD63_9CHRO</name>
<evidence type="ECO:0000256" key="2">
    <source>
        <dbReference type="ARBA" id="ARBA00022991"/>
    </source>
</evidence>
<evidence type="ECO:0000256" key="4">
    <source>
        <dbReference type="PIRSR" id="PIRSR000081-1"/>
    </source>
</evidence>
<dbReference type="OrthoDB" id="512145at2"/>
<evidence type="ECO:0000256" key="5">
    <source>
        <dbReference type="PIRSR" id="PIRSR000081-2"/>
    </source>
</evidence>
<dbReference type="PANTHER" id="PTHR34011:SF3">
    <property type="entry name" value="ALLOPHYCOCYANIN BETA CHAIN"/>
    <property type="match status" value="1"/>
</dbReference>
<dbReference type="Gene3D" id="1.10.490.20">
    <property type="entry name" value="Phycocyanins"/>
    <property type="match status" value="1"/>
</dbReference>
<dbReference type="EMBL" id="MRCC01000026">
    <property type="protein sequence ID" value="OKH21520.1"/>
    <property type="molecule type" value="Genomic_DNA"/>
</dbReference>
<feature type="binding site" evidence="4">
    <location>
        <position position="71"/>
    </location>
    <ligand>
        <name>(2R,3E)-phycocyanobilin</name>
        <dbReference type="ChEBI" id="CHEBI:85275"/>
        <label>1</label>
    </ligand>
</feature>
<reference evidence="7 8" key="1">
    <citation type="submission" date="2016-11" db="EMBL/GenBank/DDBJ databases">
        <title>Draft Genome Sequences of Nine Cyanobacterial Strains from Diverse Habitats.</title>
        <authorList>
            <person name="Zhu T."/>
            <person name="Hou S."/>
            <person name="Lu X."/>
            <person name="Hess W.R."/>
        </authorList>
    </citation>
    <scope>NUCLEOTIDE SEQUENCE [LARGE SCALE GENOMIC DNA]</scope>
    <source>
        <strain evidence="7 8">5.2 s.c.1</strain>
    </source>
</reference>
<evidence type="ECO:0000256" key="6">
    <source>
        <dbReference type="RuleBase" id="RU004438"/>
    </source>
</evidence>
<feature type="binding site" evidence="4">
    <location>
        <position position="76"/>
    </location>
    <ligand>
        <name>(2R,3E)-phycocyanobilin</name>
        <dbReference type="ChEBI" id="CHEBI:85275"/>
        <label>1</label>
    </ligand>
</feature>
<comment type="subcellular location">
    <subcellularLocation>
        <location evidence="6">Cellular thylakoid membrane</location>
        <topology evidence="6">Peripheral membrane protein</topology>
        <orientation evidence="6">Cytoplasmic side</orientation>
    </subcellularLocation>
</comment>
<evidence type="ECO:0000256" key="3">
    <source>
        <dbReference type="ARBA" id="ARBA00023307"/>
    </source>
</evidence>
<gene>
    <name evidence="7" type="ORF">NIES1031_21700</name>
</gene>
<feature type="binding site" evidence="4">
    <location>
        <position position="81"/>
    </location>
    <ligand>
        <name>(2R,3E)-phycocyanobilin</name>
        <dbReference type="ChEBI" id="CHEBI:85275"/>
        <label>1</label>
    </ligand>
</feature>
<sequence>MQDTITSLINPADQRGKYLETEELEKLRRYFQSGELRVKAASAISNNAANIIREAVANSLLYGDITCPGGNMYPTRRYAACIRDLTLFLRYATYAMLAADPSILDERVLDGLKETYDSLGVPIQPTIQAIQAMKEVTTRLVGAEAGGEIGMYFDHICNGLS</sequence>
<dbReference type="InterPro" id="IPR009050">
    <property type="entry name" value="Globin-like_sf"/>
</dbReference>
<evidence type="ECO:0000313" key="8">
    <source>
        <dbReference type="Proteomes" id="UP000185984"/>
    </source>
</evidence>
<dbReference type="PIRSF" id="PIRSF000081">
    <property type="entry name" value="Phycocyanin"/>
    <property type="match status" value="1"/>
</dbReference>